<comment type="caution">
    <text evidence="1">The sequence shown here is derived from an EMBL/GenBank/DDBJ whole genome shotgun (WGS) entry which is preliminary data.</text>
</comment>
<gene>
    <name evidence="1" type="ORF">ATK86_5370</name>
</gene>
<protein>
    <submittedName>
        <fullName evidence="1">Uncharacterized protein</fullName>
    </submittedName>
</protein>
<dbReference type="OrthoDB" id="4554523at2"/>
<dbReference type="Proteomes" id="UP000233766">
    <property type="component" value="Unassembled WGS sequence"/>
</dbReference>
<sequence length="81" mass="9059">MISHDLAQHIVAVEAFLDREILAEDRPHEKPDSAFSIAGAHRAWQRHKGCDLDACACKRTAMRVLVDAKKLVLDARIEGKL</sequence>
<evidence type="ECO:0000313" key="2">
    <source>
        <dbReference type="Proteomes" id="UP000233766"/>
    </source>
</evidence>
<accession>A0A2N3VH45</accession>
<proteinExistence type="predicted"/>
<dbReference type="RefSeq" id="WP_101466776.1">
    <property type="nucleotide sequence ID" value="NZ_PJMW01000002.1"/>
</dbReference>
<evidence type="ECO:0000313" key="1">
    <source>
        <dbReference type="EMBL" id="PKV80933.1"/>
    </source>
</evidence>
<name>A0A2N3VH45_9NOCA</name>
<dbReference type="EMBL" id="PJMW01000002">
    <property type="protein sequence ID" value="PKV80933.1"/>
    <property type="molecule type" value="Genomic_DNA"/>
</dbReference>
<keyword evidence="2" id="KW-1185">Reference proteome</keyword>
<reference evidence="1 2" key="1">
    <citation type="submission" date="2017-12" db="EMBL/GenBank/DDBJ databases">
        <title>Sequencing the genomes of 1000 Actinobacteria strains.</title>
        <authorList>
            <person name="Klenk H.-P."/>
        </authorList>
    </citation>
    <scope>NUCLEOTIDE SEQUENCE [LARGE SCALE GENOMIC DNA]</scope>
    <source>
        <strain evidence="1 2">DSM 44489</strain>
    </source>
</reference>
<dbReference type="AlphaFoldDB" id="A0A2N3VH45"/>
<organism evidence="1 2">
    <name type="scientific">Nocardia fluminea</name>
    <dbReference type="NCBI Taxonomy" id="134984"/>
    <lineage>
        <taxon>Bacteria</taxon>
        <taxon>Bacillati</taxon>
        <taxon>Actinomycetota</taxon>
        <taxon>Actinomycetes</taxon>
        <taxon>Mycobacteriales</taxon>
        <taxon>Nocardiaceae</taxon>
        <taxon>Nocardia</taxon>
    </lineage>
</organism>